<dbReference type="STRING" id="706433.HMPREF9430_01030"/>
<evidence type="ECO:0000256" key="1">
    <source>
        <dbReference type="ARBA" id="ARBA00004196"/>
    </source>
</evidence>
<evidence type="ECO:0000256" key="4">
    <source>
        <dbReference type="ARBA" id="ARBA00022729"/>
    </source>
</evidence>
<dbReference type="PANTHER" id="PTHR42953:SF1">
    <property type="entry name" value="METAL-BINDING PROTEIN HI_0362-RELATED"/>
    <property type="match status" value="1"/>
</dbReference>
<dbReference type="GO" id="GO:0030001">
    <property type="term" value="P:metal ion transport"/>
    <property type="evidence" value="ECO:0007669"/>
    <property type="project" value="InterPro"/>
</dbReference>
<evidence type="ECO:0000313" key="9">
    <source>
        <dbReference type="Proteomes" id="UP000004097"/>
    </source>
</evidence>
<keyword evidence="9" id="KW-1185">Reference proteome</keyword>
<organism evidence="8 9">
    <name type="scientific">Solobacterium moorei F0204</name>
    <dbReference type="NCBI Taxonomy" id="706433"/>
    <lineage>
        <taxon>Bacteria</taxon>
        <taxon>Bacillati</taxon>
        <taxon>Bacillota</taxon>
        <taxon>Erysipelotrichia</taxon>
        <taxon>Erysipelotrichales</taxon>
        <taxon>Erysipelotrichaceae</taxon>
        <taxon>Solobacterium</taxon>
    </lineage>
</organism>
<dbReference type="PROSITE" id="PS51257">
    <property type="entry name" value="PROKAR_LIPOPROTEIN"/>
    <property type="match status" value="1"/>
</dbReference>
<dbReference type="eggNOG" id="COG0803">
    <property type="taxonomic scope" value="Bacteria"/>
</dbReference>
<keyword evidence="3" id="KW-0479">Metal-binding</keyword>
<evidence type="ECO:0000256" key="6">
    <source>
        <dbReference type="SAM" id="Coils"/>
    </source>
</evidence>
<keyword evidence="4 7" id="KW-0732">Signal</keyword>
<proteinExistence type="inferred from homology"/>
<dbReference type="AlphaFoldDB" id="E7MN87"/>
<dbReference type="GO" id="GO:0046872">
    <property type="term" value="F:metal ion binding"/>
    <property type="evidence" value="ECO:0007669"/>
    <property type="project" value="UniProtKB-KW"/>
</dbReference>
<feature type="chain" id="PRO_5003219104" evidence="7">
    <location>
        <begin position="19"/>
        <end position="311"/>
    </location>
</feature>
<dbReference type="SUPFAM" id="SSF53807">
    <property type="entry name" value="Helical backbone' metal receptor"/>
    <property type="match status" value="1"/>
</dbReference>
<dbReference type="PRINTS" id="PR00691">
    <property type="entry name" value="ADHESINB"/>
</dbReference>
<feature type="coiled-coil region" evidence="6">
    <location>
        <begin position="142"/>
        <end position="180"/>
    </location>
</feature>
<keyword evidence="6" id="KW-0175">Coiled coil</keyword>
<dbReference type="GO" id="GO:0030313">
    <property type="term" value="C:cell envelope"/>
    <property type="evidence" value="ECO:0007669"/>
    <property type="project" value="UniProtKB-SubCell"/>
</dbReference>
<reference evidence="8 9" key="1">
    <citation type="submission" date="2010-08" db="EMBL/GenBank/DDBJ databases">
        <authorList>
            <person name="Weinstock G."/>
            <person name="Sodergren E."/>
            <person name="Clifton S."/>
            <person name="Fulton L."/>
            <person name="Fulton B."/>
            <person name="Courtney L."/>
            <person name="Fronick C."/>
            <person name="Harrison M."/>
            <person name="Strong C."/>
            <person name="Farmer C."/>
            <person name="Delahaunty K."/>
            <person name="Markovic C."/>
            <person name="Hall O."/>
            <person name="Minx P."/>
            <person name="Tomlinson C."/>
            <person name="Mitreva M."/>
            <person name="Hou S."/>
            <person name="Chen J."/>
            <person name="Wollam A."/>
            <person name="Pepin K.H."/>
            <person name="Johnson M."/>
            <person name="Bhonagiri V."/>
            <person name="Zhang X."/>
            <person name="Suruliraj S."/>
            <person name="Warren W."/>
            <person name="Chinwalla A."/>
            <person name="Mardis E.R."/>
            <person name="Wilson R.K."/>
        </authorList>
    </citation>
    <scope>NUCLEOTIDE SEQUENCE [LARGE SCALE GENOMIC DNA]</scope>
    <source>
        <strain evidence="8 9">F0204</strain>
    </source>
</reference>
<dbReference type="InterPro" id="IPR006127">
    <property type="entry name" value="ZnuA-like"/>
</dbReference>
<evidence type="ECO:0000256" key="3">
    <source>
        <dbReference type="ARBA" id="ARBA00022723"/>
    </source>
</evidence>
<evidence type="ECO:0000256" key="7">
    <source>
        <dbReference type="SAM" id="SignalP"/>
    </source>
</evidence>
<dbReference type="RefSeq" id="WP_006525864.1">
    <property type="nucleotide sequence ID" value="NZ_GL637662.1"/>
</dbReference>
<dbReference type="Proteomes" id="UP000004097">
    <property type="component" value="Unassembled WGS sequence"/>
</dbReference>
<evidence type="ECO:0000256" key="2">
    <source>
        <dbReference type="ARBA" id="ARBA00022448"/>
    </source>
</evidence>
<dbReference type="GO" id="GO:0007155">
    <property type="term" value="P:cell adhesion"/>
    <property type="evidence" value="ECO:0007669"/>
    <property type="project" value="InterPro"/>
</dbReference>
<comment type="subcellular location">
    <subcellularLocation>
        <location evidence="1">Cell envelope</location>
    </subcellularLocation>
</comment>
<feature type="signal peptide" evidence="7">
    <location>
        <begin position="1"/>
        <end position="18"/>
    </location>
</feature>
<dbReference type="Pfam" id="PF01297">
    <property type="entry name" value="ZnuA"/>
    <property type="match status" value="1"/>
</dbReference>
<sequence>MMKKLLLIIVVAMMTACAGNKPSMTTGSTKESDKLNVVVTTSFLEDMVNVLVGDKVNTQLIIPAGEDPHTYEAKPEDNTKLQNADLVLYHGLHFEGKMVELLEAIGAVSVSQNFDESKVGRMEENGETIIDPHFWFDIDLYKQATQEAAKALEDKLPDLKDEIEKNLQAYLKKLDELDAYNREQLNQIPADRRILITPHDAFNYFSRRYGITVKAPQGVSTDAELSNSDMAETAAYIVEHQVKAIFAETTTDPARMEKLKESCKAKGFDVKVVGGEGKELFSDSLAPKGQPGDTYIDMYRFNVDLIVSNLK</sequence>
<dbReference type="InterPro" id="IPR050492">
    <property type="entry name" value="Bact_metal-bind_prot9"/>
</dbReference>
<gene>
    <name evidence="8" type="ORF">HMPREF9430_01030</name>
</gene>
<protein>
    <submittedName>
        <fullName evidence="8">ABC transporter, substrate-binding protein</fullName>
    </submittedName>
</protein>
<dbReference type="Gene3D" id="3.40.50.1980">
    <property type="entry name" value="Nitrogenase molybdenum iron protein domain"/>
    <property type="match status" value="2"/>
</dbReference>
<dbReference type="InterPro" id="IPR006129">
    <property type="entry name" value="AdhesinB"/>
</dbReference>
<keyword evidence="2 5" id="KW-0813">Transport</keyword>
<accession>E7MN87</accession>
<comment type="caution">
    <text evidence="8">The sequence shown here is derived from an EMBL/GenBank/DDBJ whole genome shotgun (WGS) entry which is preliminary data.</text>
</comment>
<dbReference type="PANTHER" id="PTHR42953">
    <property type="entry name" value="HIGH-AFFINITY ZINC UPTAKE SYSTEM PROTEIN ZNUA-RELATED"/>
    <property type="match status" value="1"/>
</dbReference>
<evidence type="ECO:0000256" key="5">
    <source>
        <dbReference type="RuleBase" id="RU003512"/>
    </source>
</evidence>
<comment type="similarity">
    <text evidence="5">Belongs to the bacterial solute-binding protein 9 family.</text>
</comment>
<dbReference type="HOGENOM" id="CLU_016838_1_1_9"/>
<dbReference type="InterPro" id="IPR006128">
    <property type="entry name" value="Lipoprotein_PsaA-like"/>
</dbReference>
<dbReference type="PRINTS" id="PR00690">
    <property type="entry name" value="ADHESNFAMILY"/>
</dbReference>
<name>E7MN87_9FIRM</name>
<dbReference type="EMBL" id="AECQ01000023">
    <property type="protein sequence ID" value="EFW24473.1"/>
    <property type="molecule type" value="Genomic_DNA"/>
</dbReference>
<evidence type="ECO:0000313" key="8">
    <source>
        <dbReference type="EMBL" id="EFW24473.1"/>
    </source>
</evidence>